<evidence type="ECO:0000256" key="3">
    <source>
        <dbReference type="PROSITE-ProRule" id="PRU10141"/>
    </source>
</evidence>
<evidence type="ECO:0000313" key="5">
    <source>
        <dbReference type="EMBL" id="WXA94444.1"/>
    </source>
</evidence>
<dbReference type="Gene3D" id="1.10.510.10">
    <property type="entry name" value="Transferase(Phosphotransferase) domain 1"/>
    <property type="match status" value="1"/>
</dbReference>
<dbReference type="SUPFAM" id="SSF48452">
    <property type="entry name" value="TPR-like"/>
    <property type="match status" value="1"/>
</dbReference>
<feature type="domain" description="Protein kinase" evidence="4">
    <location>
        <begin position="41"/>
        <end position="298"/>
    </location>
</feature>
<dbReference type="EMBL" id="CP089982">
    <property type="protein sequence ID" value="WXA94444.1"/>
    <property type="molecule type" value="Genomic_DNA"/>
</dbReference>
<gene>
    <name evidence="5" type="ORF">LZC95_49360</name>
</gene>
<keyword evidence="2 3" id="KW-0067">ATP-binding</keyword>
<name>A0ABZ2K8N6_9BACT</name>
<dbReference type="InterPro" id="IPR011009">
    <property type="entry name" value="Kinase-like_dom_sf"/>
</dbReference>
<evidence type="ECO:0000313" key="6">
    <source>
        <dbReference type="Proteomes" id="UP001379533"/>
    </source>
</evidence>
<dbReference type="PANTHER" id="PTHR16305">
    <property type="entry name" value="TESTICULAR SOLUBLE ADENYLYL CYCLASE"/>
    <property type="match status" value="1"/>
</dbReference>
<dbReference type="PROSITE" id="PS50011">
    <property type="entry name" value="PROTEIN_KINASE_DOM"/>
    <property type="match status" value="1"/>
</dbReference>
<dbReference type="Pfam" id="PF00069">
    <property type="entry name" value="Pkinase"/>
    <property type="match status" value="1"/>
</dbReference>
<reference evidence="5 6" key="1">
    <citation type="submission" date="2021-12" db="EMBL/GenBank/DDBJ databases">
        <title>Discovery of the Pendulisporaceae a myxobacterial family with distinct sporulation behavior and unique specialized metabolism.</title>
        <authorList>
            <person name="Garcia R."/>
            <person name="Popoff A."/>
            <person name="Bader C.D."/>
            <person name="Loehr J."/>
            <person name="Walesch S."/>
            <person name="Walt C."/>
            <person name="Boldt J."/>
            <person name="Bunk B."/>
            <person name="Haeckl F.J.F.P.J."/>
            <person name="Gunesch A.P."/>
            <person name="Birkelbach J."/>
            <person name="Nuebel U."/>
            <person name="Pietschmann T."/>
            <person name="Bach T."/>
            <person name="Mueller R."/>
        </authorList>
    </citation>
    <scope>NUCLEOTIDE SEQUENCE [LARGE SCALE GENOMIC DNA]</scope>
    <source>
        <strain evidence="5 6">MSr12523</strain>
    </source>
</reference>
<keyword evidence="5" id="KW-0418">Kinase</keyword>
<dbReference type="PROSITE" id="PS00107">
    <property type="entry name" value="PROTEIN_KINASE_ATP"/>
    <property type="match status" value="1"/>
</dbReference>
<dbReference type="SUPFAM" id="SSF52540">
    <property type="entry name" value="P-loop containing nucleoside triphosphate hydrolases"/>
    <property type="match status" value="1"/>
</dbReference>
<organism evidence="5 6">
    <name type="scientific">Pendulispora brunnea</name>
    <dbReference type="NCBI Taxonomy" id="2905690"/>
    <lineage>
        <taxon>Bacteria</taxon>
        <taxon>Pseudomonadati</taxon>
        <taxon>Myxococcota</taxon>
        <taxon>Myxococcia</taxon>
        <taxon>Myxococcales</taxon>
        <taxon>Sorangiineae</taxon>
        <taxon>Pendulisporaceae</taxon>
        <taxon>Pendulispora</taxon>
    </lineage>
</organism>
<dbReference type="InterPro" id="IPR000719">
    <property type="entry name" value="Prot_kinase_dom"/>
</dbReference>
<dbReference type="Gene3D" id="3.30.200.20">
    <property type="entry name" value="Phosphorylase Kinase, domain 1"/>
    <property type="match status" value="1"/>
</dbReference>
<accession>A0ABZ2K8N6</accession>
<keyword evidence="5" id="KW-0808">Transferase</keyword>
<evidence type="ECO:0000256" key="2">
    <source>
        <dbReference type="ARBA" id="ARBA00022840"/>
    </source>
</evidence>
<protein>
    <submittedName>
        <fullName evidence="5">Protein kinase</fullName>
    </submittedName>
</protein>
<dbReference type="PANTHER" id="PTHR16305:SF28">
    <property type="entry name" value="GUANYLATE CYCLASE DOMAIN-CONTAINING PROTEIN"/>
    <property type="match status" value="1"/>
</dbReference>
<evidence type="ECO:0000259" key="4">
    <source>
        <dbReference type="PROSITE" id="PS50011"/>
    </source>
</evidence>
<keyword evidence="6" id="KW-1185">Reference proteome</keyword>
<dbReference type="GO" id="GO:0016301">
    <property type="term" value="F:kinase activity"/>
    <property type="evidence" value="ECO:0007669"/>
    <property type="project" value="UniProtKB-KW"/>
</dbReference>
<feature type="binding site" evidence="3">
    <location>
        <position position="70"/>
    </location>
    <ligand>
        <name>ATP</name>
        <dbReference type="ChEBI" id="CHEBI:30616"/>
    </ligand>
</feature>
<sequence length="1209" mass="133864">MNERATDLKDTLPAGIESVTRARGAATPMFLKEGEVVEERYRIEGLLGTGGTARVWLAHDAVEGRQIAFKEIEVVPGSRPDDLEESALMFRREFFAMRRLQHPFTLKVYDCGILPSGNRYITMERVDGVDVHAAVSERPLDSAEAFNLLMRLAQTLAFIHARLFVHCDIKADNVRMLSNGNVKLMDFGLMHQLGTPTRGRLWGTAAYIAPEWLSGGAIDGRADLYSLGVLGFFAVTGQHPFHGATIQQLLRAHREERPPAPSSLVPSIHPELEAVLLRLLAKDPVDRFPTANALMAALSQASESIPSEEPLAARASYLHVPTVVGRKRETARLEEVLAEAERGAARALFIAAPAGTGKSRLLSELELHAKLSDVPFAFGQCHAQGLAPLAPLKRALRVLLPVTPPEMIERIRTPLATLLPPEYAQPQGPARAPSEEKLIVFEALSQWLVALAQVHRFVICLEDLHWADDATIEHLNVIIRALHGTHGLVCGTFRSDELPELSPLYHTVFAGAATIMKLRPLSPSHLRELVALALPGFEVPKAFVANLHTATQGNVFFATECLRGLVEQGALQRVAGRWFADGDLAQVALPGSIGEAIRLRLSTLTAESLDFLRRIAPAGLVLDMTLLRAAAELDDEKLFAALDGVVERQFLQYSGGHYHFTHDTVRRTIYDETPELDRRYYHGRIAEHIERTVGDTPEGARAAGYHFARSHEPARAIAPLLLASRHLLAHSAMQEGYRILKEAEALLEKHLNYPDRTELQVTAWGKLIEVGYSSDTSACYLFAEKLFSYWETTVDLDAGRKIVEAKARTAPDELYREIPVHADMSADDAFLKRSEYRILQNFGFAIMGRPADVRQVLEKADADSDEGSPFRAAAYLAKGALIVHTGHFAGVVAELQEHLATLRAFHATKRNGPARLSWALAVGTYFLNINLAAMGKELDQRASEDGMSIASEFGFVELRIYHLLSRLARGSFTGDARQFVPHYEEMNGWMRRLGNPSLPERNLVLSTPPYYLERGEVEPASAMIRRGTHLSENVMPGDIWLRLYVSVYRGCLLVLSKKYDLAYEALTKAIAAAHERDFRMETLAWVYLSRLHALRRDPEAAREAAEQALARAADPLRANPFDEILARRVLAAALPGAEGERELDRARQVANDSGNVLQHGITLLALAERRASSHPGGARALLVLAQKHLTAASAHVWLERATHLLDRWR</sequence>
<dbReference type="CDD" id="cd14014">
    <property type="entry name" value="STKc_PknB_like"/>
    <property type="match status" value="1"/>
</dbReference>
<dbReference type="SUPFAM" id="SSF56112">
    <property type="entry name" value="Protein kinase-like (PK-like)"/>
    <property type="match status" value="1"/>
</dbReference>
<dbReference type="InterPro" id="IPR027417">
    <property type="entry name" value="P-loop_NTPase"/>
</dbReference>
<dbReference type="InterPro" id="IPR041664">
    <property type="entry name" value="AAA_16"/>
</dbReference>
<dbReference type="RefSeq" id="WP_394845050.1">
    <property type="nucleotide sequence ID" value="NZ_CP089982.1"/>
</dbReference>
<dbReference type="Proteomes" id="UP001379533">
    <property type="component" value="Chromosome"/>
</dbReference>
<dbReference type="Pfam" id="PF13191">
    <property type="entry name" value="AAA_16"/>
    <property type="match status" value="1"/>
</dbReference>
<dbReference type="InterPro" id="IPR011990">
    <property type="entry name" value="TPR-like_helical_dom_sf"/>
</dbReference>
<keyword evidence="1 3" id="KW-0547">Nucleotide-binding</keyword>
<evidence type="ECO:0000256" key="1">
    <source>
        <dbReference type="ARBA" id="ARBA00022741"/>
    </source>
</evidence>
<dbReference type="InterPro" id="IPR017441">
    <property type="entry name" value="Protein_kinase_ATP_BS"/>
</dbReference>
<proteinExistence type="predicted"/>
<dbReference type="SMART" id="SM00220">
    <property type="entry name" value="S_TKc"/>
    <property type="match status" value="1"/>
</dbReference>